<dbReference type="GO" id="GO:0005509">
    <property type="term" value="F:calcium ion binding"/>
    <property type="evidence" value="ECO:0007669"/>
    <property type="project" value="InterPro"/>
</dbReference>
<evidence type="ECO:0000256" key="12">
    <source>
        <dbReference type="ARBA" id="ARBA00023157"/>
    </source>
</evidence>
<feature type="domain" description="EGF-like" evidence="16">
    <location>
        <begin position="1440"/>
        <end position="1477"/>
    </location>
</feature>
<dbReference type="CDD" id="cd00054">
    <property type="entry name" value="EGF_CA"/>
    <property type="match status" value="14"/>
</dbReference>
<feature type="domain" description="EGF-like" evidence="16">
    <location>
        <begin position="1956"/>
        <end position="1993"/>
    </location>
</feature>
<dbReference type="InterPro" id="IPR003599">
    <property type="entry name" value="Ig_sub"/>
</dbReference>
<dbReference type="OrthoDB" id="10266706at2759"/>
<feature type="disulfide bond" evidence="14">
    <location>
        <begin position="1664"/>
        <end position="1673"/>
    </location>
</feature>
<dbReference type="InterPro" id="IPR000742">
    <property type="entry name" value="EGF"/>
</dbReference>
<feature type="domain" description="HYR" evidence="17">
    <location>
        <begin position="1237"/>
        <end position="1320"/>
    </location>
</feature>
<feature type="disulfide bond" evidence="14">
    <location>
        <begin position="2139"/>
        <end position="2148"/>
    </location>
</feature>
<sequence>MAFKGSLAFKTLLFSAILPSIRSHPQCTDSYPPFEEVNLQYCSQYREFGCCVAERDVELENLSRSILDNVPENVRQNCDRFVKDILCQECSPYAAHVFNMEGRSRADWSDFPGLCSEYCVNFHQTCGQLLPYITRSQVLLDASAVSSAAFCQAQMIDDVDYCFPDVLTNMDLNDEVRESQIGSTEDCLCLEEFANNLRNPLALTFANDGTHRIYVIEQTGVVTIFFRNGSYLSDPFLDIQDLVDVSDRTGDERGLLGIAFHPNYFDNFQFYVHYTTRIGFTLFVRISELKSFSHDSNIADVSSERVLIQVRQPAGNHNGGSLFFGLDGYLYISLGDGGIAGDPFGEYGNGLNLTTFLGKILRIDVNGRDGSLPYAIPPDNPFVGENPETIFHEIFAYGVRNMWRCSVDRGDPDTANGAGRIFCGDVGQNRFEEIDIILNGGNYGWRAMEGNSCFDTNLCSNEEFIGANYVAPIHVYNHTVGKSVTGGHVYRGCLYPNLQGLYIYGDFFNGRLFKLEENGTAWTNTEICLGTNDVCTGNLLNSFPQNILSFGEDESGEIYMLTTNLASSANPGGKIFRFVDPNRRGNPEECDVEERPVPVFGTISPNDNGAADGQYYGKFIGTLDTEQPSSQTAVGTVYAVDETQVFIRGFTFNGNSLGTDARFFAGSSDRPDATGVIIPDERGTTSSLGVYNNQNVLLTLPSGTTLSSLSWIAVWDVTTQSDYGRVLIPVRFEPPEPFDIGELGFVPRVHNVHADNVIIENSKQFTFVNLDYDGSGPEAYFWTGKGTPSVSGRRVADPNGNIERRLPSYRGATLTITLPEDLTVFDVDYIGIWCELFFQDFGNVPVRDEHRENIPPYIEVPDLAQGCVELLDNRYQVNWELRESDNRISIQLKGRVALNEYMAFGISGSETGTLMVGSDVSVVWIDPSTNEAQGEDYQLSAYSQCVVNSGTGACPDTFSNGDNNVEILSTEVQDGIIAITFERPLIPDDPLDKPIPTDRPVFISWSLGFINGIGLVSRHHTNTPGDLSIHFGNSELNCPDFTPLSDGPVLDPWVIDPLVTSGDDTFVAFIGPTGGLRGYQGLTGQIGWGIAWYINSSLIPEIYVHRGSTYRFEVYGGDEITNIASYHPLYITDSSEGGYEQKLPEEQAEEVIYAGPVEGSLCEYQNAFGINPDDFEDFYEYVETLSLVCPEDSEPGILEWTVAEDTPDIVYYQCYVHRYLGWKIHVLDAVFTTTEVTGVIAGIVFDCPDEASTTVSSEAESGIVFWTEPFSTNLQGPVTSFSTRGPGEIFPVGVTHVTYVFTSTINGDQAFCTFPVYVEQVQSVCDTSLCQNGGTCSPLGPENFFCVCPFPFMGPRCEQIQNACTPNPCQSGGSCTLNGASGFTCSCASGYIGVTCSQFLVQRVCDSSPCQNGGTCFPLGTTQFFCSCPSTFSGARCEQAQSGCDSSPCLNGGTCFPLGPTQFFCLCPIFFSGTTCELGTNINACTPNPCQNGGSCTLSGTNGFTCRCVTGFTGTICTQIQNACTPNPCQNGGSCTLSGTSGFTCRCVTGFTGTTCSQAQSGCDSSPCQNGGTCFSLGATQFFCRCSSTFSGTRCEEAQNACTPNPCQNGGSCTLSGTSGFLCRCATGFTGVTCSQAQRGCDSSPCQNGGTCFSLGPTQFFCSCPTTFSGTRCEQAQRGCDSSPCQNGGTCFSLGPTQFFCSCPATFSGTRCEQAQNACSSNPCQNGGSCTLSGTSGFICRCVTGFTGITCTQTQSGCVPNPCQNGGTCFSLGPTQFFCRCPSPFSGTRCEQVVVNTPPVITCPAPVALTSLANNIGNFASWNAPTCDDAEDGTITRSVCVPISGSFFGGVGVNTVTCTCTDSGGLSDECTFTVTIEAQNACTPNPCQNGGSCTLSGTSGFTCRCVTGFTGTICTQTQSGCDSSPCQNGGTCFPLGPTQIFCRCPSPFSGARCEQAQSGCDSSPCLNGGTCFPLGPTQFFCRCPAGFLGTRCEQVQNACSPNPCQNGGSCTLSGTSGFTCRCVTGFTGTTCTQIQNACTPNPCQNGGSCTLSGTSGFTCRCLTGFTGTICTQIQNACTPNPCQNGGSCTLTGTSGFTCRCVTGFTGTLCTQIQNACTPNPCQNGGSCTLSGTSGFTCRCVTGFTGTLCTQIQNACTPNPCQNGGSCTLSGTSGFTCRCVIGFIGATCTQSVLPVLEFSEREDEEQQSFSLSQTNAAIIRCTVMATDGSTPDITWYKGDSQLQNGDGGRRIFIARDGQFLVLLPPLNSEDAGQYRCEASIPSQPVSGSMEIAVTLTA</sequence>
<dbReference type="SMART" id="SM00664">
    <property type="entry name" value="DoH"/>
    <property type="match status" value="1"/>
</dbReference>
<evidence type="ECO:0000256" key="6">
    <source>
        <dbReference type="ARBA" id="ARBA00022737"/>
    </source>
</evidence>
<dbReference type="PANTHER" id="PTHR24033">
    <property type="entry name" value="EGF-LIKE DOMAIN-CONTAINING PROTEIN"/>
    <property type="match status" value="1"/>
</dbReference>
<feature type="domain" description="EGF-like" evidence="16">
    <location>
        <begin position="1520"/>
        <end position="1557"/>
    </location>
</feature>
<dbReference type="InterPro" id="IPR011042">
    <property type="entry name" value="6-blade_b-propeller_TolB-like"/>
</dbReference>
<feature type="disulfide bond" evidence="14">
    <location>
        <begin position="1348"/>
        <end position="1357"/>
    </location>
</feature>
<evidence type="ECO:0000256" key="10">
    <source>
        <dbReference type="ARBA" id="ARBA00022989"/>
    </source>
</evidence>
<dbReference type="PANTHER" id="PTHR24033:SF224">
    <property type="entry name" value="C-TYPE LECTIN"/>
    <property type="match status" value="1"/>
</dbReference>
<feature type="disulfide bond" evidence="14">
    <location>
        <begin position="1983"/>
        <end position="1992"/>
    </location>
</feature>
<evidence type="ECO:0000259" key="17">
    <source>
        <dbReference type="PROSITE" id="PS50825"/>
    </source>
</evidence>
<dbReference type="SUPFAM" id="SSF57196">
    <property type="entry name" value="EGF/Laminin"/>
    <property type="match status" value="20"/>
</dbReference>
<feature type="disulfide bond" evidence="14">
    <location>
        <begin position="1703"/>
        <end position="1712"/>
    </location>
</feature>
<keyword evidence="12 14" id="KW-1015">Disulfide bond</keyword>
<dbReference type="Pfam" id="PF02494">
    <property type="entry name" value="HYR"/>
    <property type="match status" value="2"/>
</dbReference>
<feature type="domain" description="Ig-like" evidence="18">
    <location>
        <begin position="2193"/>
        <end position="2285"/>
    </location>
</feature>
<feature type="domain" description="EGF-like" evidence="16">
    <location>
        <begin position="1637"/>
        <end position="1674"/>
    </location>
</feature>
<feature type="disulfide bond" evidence="14">
    <location>
        <begin position="1586"/>
        <end position="1595"/>
    </location>
</feature>
<feature type="disulfide bond" evidence="14">
    <location>
        <begin position="1547"/>
        <end position="1556"/>
    </location>
</feature>
<evidence type="ECO:0000259" key="16">
    <source>
        <dbReference type="PROSITE" id="PS50026"/>
    </source>
</evidence>
<evidence type="ECO:0000256" key="15">
    <source>
        <dbReference type="SAM" id="SignalP"/>
    </source>
</evidence>
<feature type="disulfide bond" evidence="14">
    <location>
        <begin position="1508"/>
        <end position="1517"/>
    </location>
</feature>
<feature type="disulfide bond" evidence="14">
    <location>
        <begin position="1467"/>
        <end position="1476"/>
    </location>
</feature>
<keyword evidence="13" id="KW-0325">Glycoprotein</keyword>
<keyword evidence="22" id="KW-1185">Reference proteome</keyword>
<reference evidence="21" key="1">
    <citation type="submission" date="2021-10" db="EMBL/GenBank/DDBJ databases">
        <title>Tropical sea cucumber genome reveals ecological adaptation and Cuvierian tubules defense mechanism.</title>
        <authorList>
            <person name="Chen T."/>
        </authorList>
    </citation>
    <scope>NUCLEOTIDE SEQUENCE</scope>
    <source>
        <strain evidence="21">Nanhai2018</strain>
        <tissue evidence="21">Muscle</tissue>
    </source>
</reference>
<dbReference type="Pfam" id="PF00008">
    <property type="entry name" value="EGF"/>
    <property type="match status" value="16"/>
</dbReference>
<dbReference type="PROSITE" id="PS50825">
    <property type="entry name" value="HYR"/>
    <property type="match status" value="2"/>
</dbReference>
<dbReference type="SMART" id="SM00408">
    <property type="entry name" value="IGc2"/>
    <property type="match status" value="1"/>
</dbReference>
<name>A0A9Q1CAQ2_HOLLE</name>
<dbReference type="Gene3D" id="2.60.40.10">
    <property type="entry name" value="Immunoglobulins"/>
    <property type="match status" value="2"/>
</dbReference>
<feature type="domain" description="EGF-like" evidence="16">
    <location>
        <begin position="1360"/>
        <end position="1397"/>
    </location>
</feature>
<evidence type="ECO:0000256" key="5">
    <source>
        <dbReference type="ARBA" id="ARBA00022729"/>
    </source>
</evidence>
<evidence type="ECO:0000256" key="1">
    <source>
        <dbReference type="ARBA" id="ARBA00004479"/>
    </source>
</evidence>
<feature type="disulfide bond" evidence="14">
    <location>
        <begin position="1905"/>
        <end position="1914"/>
    </location>
</feature>
<dbReference type="CDD" id="cd00096">
    <property type="entry name" value="Ig"/>
    <property type="match status" value="1"/>
</dbReference>
<dbReference type="InterPro" id="IPR012938">
    <property type="entry name" value="Glc/Sorbosone_DH"/>
</dbReference>
<feature type="domain" description="EGF-like" evidence="16">
    <location>
        <begin position="2112"/>
        <end position="2149"/>
    </location>
</feature>
<feature type="domain" description="DOMON" evidence="19">
    <location>
        <begin position="873"/>
        <end position="1008"/>
    </location>
</feature>
<dbReference type="InterPro" id="IPR001881">
    <property type="entry name" value="EGF-like_Ca-bd_dom"/>
</dbReference>
<evidence type="ECO:0000256" key="11">
    <source>
        <dbReference type="ARBA" id="ARBA00023136"/>
    </source>
</evidence>
<protein>
    <submittedName>
        <fullName evidence="21">HHIP-like protein 2</fullName>
    </submittedName>
</protein>
<dbReference type="PROSITE" id="PS00022">
    <property type="entry name" value="EGF_1"/>
    <property type="match status" value="20"/>
</dbReference>
<feature type="domain" description="EGF-like" evidence="16">
    <location>
        <begin position="1598"/>
        <end position="1635"/>
    </location>
</feature>
<dbReference type="Gene3D" id="2.10.25.10">
    <property type="entry name" value="Laminin"/>
    <property type="match status" value="20"/>
</dbReference>
<evidence type="ECO:0000259" key="19">
    <source>
        <dbReference type="PROSITE" id="PS50836"/>
    </source>
</evidence>
<evidence type="ECO:0000259" key="18">
    <source>
        <dbReference type="PROSITE" id="PS50835"/>
    </source>
</evidence>
<dbReference type="InterPro" id="IPR007110">
    <property type="entry name" value="Ig-like_dom"/>
</dbReference>
<evidence type="ECO:0000256" key="7">
    <source>
        <dbReference type="ARBA" id="ARBA00022782"/>
    </source>
</evidence>
<comment type="subcellular location">
    <subcellularLocation>
        <location evidence="1">Membrane</location>
        <topology evidence="1">Single-pass type I membrane protein</topology>
    </subcellularLocation>
</comment>
<dbReference type="PROSITE" id="PS50836">
    <property type="entry name" value="DOMON"/>
    <property type="match status" value="1"/>
</dbReference>
<feature type="disulfide bond" evidence="14">
    <location>
        <begin position="1387"/>
        <end position="1396"/>
    </location>
</feature>
<feature type="domain" description="EGF-like" evidence="16">
    <location>
        <begin position="1715"/>
        <end position="1752"/>
    </location>
</feature>
<dbReference type="InterPro" id="IPR003410">
    <property type="entry name" value="HYR_dom"/>
</dbReference>
<evidence type="ECO:0000256" key="9">
    <source>
        <dbReference type="ARBA" id="ARBA00022976"/>
    </source>
</evidence>
<feature type="domain" description="EGF-like" evidence="16">
    <location>
        <begin position="2151"/>
        <end position="2188"/>
    </location>
</feature>
<evidence type="ECO:0000256" key="13">
    <source>
        <dbReference type="ARBA" id="ARBA00023180"/>
    </source>
</evidence>
<proteinExistence type="predicted"/>
<dbReference type="FunFam" id="2.10.25.10:FF:000368">
    <property type="entry name" value="Delta-like 3 (Drosophila), isoform CRA_b"/>
    <property type="match status" value="1"/>
</dbReference>
<feature type="disulfide bond" evidence="14">
    <location>
        <begin position="2061"/>
        <end position="2070"/>
    </location>
</feature>
<keyword evidence="4" id="KW-0812">Transmembrane</keyword>
<feature type="disulfide bond" evidence="14">
    <location>
        <begin position="1742"/>
        <end position="1751"/>
    </location>
</feature>
<feature type="disulfide bond" evidence="14">
    <location>
        <begin position="2178"/>
        <end position="2187"/>
    </location>
</feature>
<dbReference type="CDD" id="cd09631">
    <property type="entry name" value="DOMON_DOH"/>
    <property type="match status" value="1"/>
</dbReference>
<feature type="domain" description="EGF-like" evidence="16">
    <location>
        <begin position="2073"/>
        <end position="2110"/>
    </location>
</feature>
<dbReference type="PROSITE" id="PS50835">
    <property type="entry name" value="IG_LIKE"/>
    <property type="match status" value="1"/>
</dbReference>
<feature type="disulfide bond" evidence="14">
    <location>
        <begin position="1428"/>
        <end position="1437"/>
    </location>
</feature>
<evidence type="ECO:0000256" key="8">
    <source>
        <dbReference type="ARBA" id="ARBA00022843"/>
    </source>
</evidence>
<feature type="domain" description="EGF-like" evidence="16">
    <location>
        <begin position="1676"/>
        <end position="1713"/>
    </location>
</feature>
<comment type="caution">
    <text evidence="21">The sequence shown here is derived from an EMBL/GenBank/DDBJ whole genome shotgun (WGS) entry which is preliminary data.</text>
</comment>
<feature type="domain" description="EGF-like" evidence="16">
    <location>
        <begin position="1878"/>
        <end position="1915"/>
    </location>
</feature>
<feature type="domain" description="EGF-like" evidence="16">
    <location>
        <begin position="1559"/>
        <end position="1596"/>
    </location>
</feature>
<evidence type="ECO:0000256" key="14">
    <source>
        <dbReference type="PROSITE-ProRule" id="PRU00076"/>
    </source>
</evidence>
<evidence type="ECO:0000256" key="4">
    <source>
        <dbReference type="ARBA" id="ARBA00022692"/>
    </source>
</evidence>
<dbReference type="SMART" id="SM00181">
    <property type="entry name" value="EGF"/>
    <property type="match status" value="20"/>
</dbReference>
<keyword evidence="6" id="KW-0677">Repeat</keyword>
<evidence type="ECO:0000256" key="2">
    <source>
        <dbReference type="ARBA" id="ARBA00022473"/>
    </source>
</evidence>
<feature type="domain" description="EGF-like" evidence="16">
    <location>
        <begin position="1995"/>
        <end position="2032"/>
    </location>
</feature>
<dbReference type="InterPro" id="IPR036179">
    <property type="entry name" value="Ig-like_dom_sf"/>
</dbReference>
<dbReference type="SUPFAM" id="SSF50952">
    <property type="entry name" value="Soluble quinoprotein glucose dehydrogenase"/>
    <property type="match status" value="1"/>
</dbReference>
<keyword evidence="5 15" id="KW-0732">Signal</keyword>
<keyword evidence="2" id="KW-0217">Developmental protein</keyword>
<comment type="caution">
    <text evidence="14">Lacks conserved residue(s) required for the propagation of feature annotation.</text>
</comment>
<dbReference type="GO" id="GO:0007219">
    <property type="term" value="P:Notch signaling pathway"/>
    <property type="evidence" value="ECO:0007669"/>
    <property type="project" value="UniProtKB-KW"/>
</dbReference>
<dbReference type="InterPro" id="IPR003598">
    <property type="entry name" value="Ig_sub2"/>
</dbReference>
<dbReference type="FunFam" id="2.10.25.10:FF:000057">
    <property type="entry name" value="protocadherin Fat 1 isoform X2"/>
    <property type="match status" value="1"/>
</dbReference>
<feature type="disulfide bond" evidence="14">
    <location>
        <begin position="1781"/>
        <end position="1790"/>
    </location>
</feature>
<feature type="domain" description="HYR" evidence="17">
    <location>
        <begin position="1793"/>
        <end position="1878"/>
    </location>
</feature>
<dbReference type="InterPro" id="IPR013032">
    <property type="entry name" value="EGF-like_CS"/>
</dbReference>
<dbReference type="Gene3D" id="2.120.10.30">
    <property type="entry name" value="TolB, C-terminal domain"/>
    <property type="match status" value="1"/>
</dbReference>
<dbReference type="Pfam" id="PF07995">
    <property type="entry name" value="GSDH"/>
    <property type="match status" value="1"/>
</dbReference>
<dbReference type="Proteomes" id="UP001152320">
    <property type="component" value="Chromosome 5"/>
</dbReference>
<gene>
    <name evidence="21" type="ORF">HOLleu_12331</name>
</gene>
<organism evidence="21 22">
    <name type="scientific">Holothuria leucospilota</name>
    <name type="common">Black long sea cucumber</name>
    <name type="synonym">Mertensiothuria leucospilota</name>
    <dbReference type="NCBI Taxonomy" id="206669"/>
    <lineage>
        <taxon>Eukaryota</taxon>
        <taxon>Metazoa</taxon>
        <taxon>Echinodermata</taxon>
        <taxon>Eleutherozoa</taxon>
        <taxon>Echinozoa</taxon>
        <taxon>Holothuroidea</taxon>
        <taxon>Aspidochirotacea</taxon>
        <taxon>Aspidochirotida</taxon>
        <taxon>Holothuriidae</taxon>
        <taxon>Holothuria</taxon>
    </lineage>
</organism>
<feature type="chain" id="PRO_5040236953" evidence="15">
    <location>
        <begin position="24"/>
        <end position="2296"/>
    </location>
</feature>
<dbReference type="Pfam" id="PF12661">
    <property type="entry name" value="hEGF"/>
    <property type="match status" value="1"/>
</dbReference>
<dbReference type="InterPro" id="IPR045266">
    <property type="entry name" value="DOH_DOMON"/>
</dbReference>
<dbReference type="Pfam" id="PF03351">
    <property type="entry name" value="DOMON"/>
    <property type="match status" value="1"/>
</dbReference>
<dbReference type="Pfam" id="PF07679">
    <property type="entry name" value="I-set"/>
    <property type="match status" value="1"/>
</dbReference>
<feature type="disulfide bond" evidence="14">
    <location>
        <begin position="1944"/>
        <end position="1953"/>
    </location>
</feature>
<dbReference type="InterPro" id="IPR005018">
    <property type="entry name" value="DOMON_domain"/>
</dbReference>
<feature type="domain" description="EGF-like" evidence="16">
    <location>
        <begin position="1401"/>
        <end position="1438"/>
    </location>
</feature>
<feature type="domain" description="EGF-like" evidence="16">
    <location>
        <begin position="2034"/>
        <end position="2071"/>
    </location>
</feature>
<feature type="disulfide bond" evidence="14">
    <location>
        <begin position="2100"/>
        <end position="2109"/>
    </location>
</feature>
<dbReference type="InterPro" id="IPR013783">
    <property type="entry name" value="Ig-like_fold"/>
</dbReference>
<dbReference type="InterPro" id="IPR013098">
    <property type="entry name" value="Ig_I-set"/>
</dbReference>
<keyword evidence="11" id="KW-0472">Membrane</keyword>
<feature type="domain" description="EGF-like" evidence="16">
    <location>
        <begin position="1321"/>
        <end position="1358"/>
    </location>
</feature>
<evidence type="ECO:0000313" key="22">
    <source>
        <dbReference type="Proteomes" id="UP001152320"/>
    </source>
</evidence>
<feature type="disulfide bond" evidence="14">
    <location>
        <begin position="1625"/>
        <end position="1634"/>
    </location>
</feature>
<dbReference type="InterPro" id="IPR011041">
    <property type="entry name" value="Quinoprot_gluc/sorb_DH_b-prop"/>
</dbReference>
<keyword evidence="10" id="KW-1133">Transmembrane helix</keyword>
<feature type="disulfide bond" evidence="14">
    <location>
        <begin position="2022"/>
        <end position="2031"/>
    </location>
</feature>
<dbReference type="SMART" id="SM00179">
    <property type="entry name" value="EGF_CA"/>
    <property type="match status" value="19"/>
</dbReference>
<keyword evidence="7" id="KW-0221">Differentiation</keyword>
<dbReference type="FunFam" id="2.10.25.10:FF:000095">
    <property type="entry name" value="Notch, isoform B"/>
    <property type="match status" value="10"/>
</dbReference>
<accession>A0A9Q1CAQ2</accession>
<dbReference type="Pfam" id="PF10517">
    <property type="entry name" value="DM13"/>
    <property type="match status" value="2"/>
</dbReference>
<evidence type="ECO:0000313" key="21">
    <source>
        <dbReference type="EMBL" id="KAJ8041500.1"/>
    </source>
</evidence>
<feature type="domain" description="EGF-like" evidence="16">
    <location>
        <begin position="1917"/>
        <end position="1954"/>
    </location>
</feature>
<feature type="domain" description="DM13" evidence="20">
    <location>
        <begin position="741"/>
        <end position="847"/>
    </location>
</feature>
<dbReference type="PROSITE" id="PS51549">
    <property type="entry name" value="DM13"/>
    <property type="match status" value="2"/>
</dbReference>
<dbReference type="GO" id="GO:0016020">
    <property type="term" value="C:membrane"/>
    <property type="evidence" value="ECO:0007669"/>
    <property type="project" value="UniProtKB-SubCell"/>
</dbReference>
<keyword evidence="9" id="KW-0914">Notch signaling pathway</keyword>
<feature type="domain" description="EGF-like" evidence="16">
    <location>
        <begin position="1481"/>
        <end position="1518"/>
    </location>
</feature>
<dbReference type="PROSITE" id="PS01186">
    <property type="entry name" value="EGF_2"/>
    <property type="match status" value="15"/>
</dbReference>
<keyword evidence="3 14" id="KW-0245">EGF-like domain</keyword>
<feature type="domain" description="EGF-like" evidence="16">
    <location>
        <begin position="1754"/>
        <end position="1791"/>
    </location>
</feature>
<dbReference type="PROSITE" id="PS50026">
    <property type="entry name" value="EGF_3"/>
    <property type="match status" value="20"/>
</dbReference>
<dbReference type="SUPFAM" id="SSF48726">
    <property type="entry name" value="Immunoglobulin"/>
    <property type="match status" value="1"/>
</dbReference>
<dbReference type="EMBL" id="JAIZAY010000005">
    <property type="protein sequence ID" value="KAJ8041500.1"/>
    <property type="molecule type" value="Genomic_DNA"/>
</dbReference>
<dbReference type="GO" id="GO:0030154">
    <property type="term" value="P:cell differentiation"/>
    <property type="evidence" value="ECO:0007669"/>
    <property type="project" value="UniProtKB-KW"/>
</dbReference>
<dbReference type="InterPro" id="IPR051830">
    <property type="entry name" value="NOTCH_homolog"/>
</dbReference>
<dbReference type="InterPro" id="IPR019545">
    <property type="entry name" value="DM13_domain"/>
</dbReference>
<dbReference type="SMART" id="SM00686">
    <property type="entry name" value="DM13"/>
    <property type="match status" value="2"/>
</dbReference>
<dbReference type="SMART" id="SM00409">
    <property type="entry name" value="IG"/>
    <property type="match status" value="1"/>
</dbReference>
<feature type="signal peptide" evidence="15">
    <location>
        <begin position="1"/>
        <end position="23"/>
    </location>
</feature>
<keyword evidence="8" id="KW-0832">Ubl conjugation</keyword>
<evidence type="ECO:0000256" key="3">
    <source>
        <dbReference type="ARBA" id="ARBA00022536"/>
    </source>
</evidence>
<evidence type="ECO:0000259" key="20">
    <source>
        <dbReference type="PROSITE" id="PS51549"/>
    </source>
</evidence>
<feature type="domain" description="DM13" evidence="20">
    <location>
        <begin position="617"/>
        <end position="729"/>
    </location>
</feature>